<dbReference type="SMART" id="SM00060">
    <property type="entry name" value="FN3"/>
    <property type="match status" value="2"/>
</dbReference>
<evidence type="ECO:0000256" key="8">
    <source>
        <dbReference type="SAM" id="MobiDB-lite"/>
    </source>
</evidence>
<keyword evidence="2" id="KW-0812">Transmembrane</keyword>
<dbReference type="GO" id="GO:0009897">
    <property type="term" value="C:external side of plasma membrane"/>
    <property type="evidence" value="ECO:0007669"/>
    <property type="project" value="TreeGrafter"/>
</dbReference>
<dbReference type="PANTHER" id="PTHR23037:SF41">
    <property type="entry name" value="COLONY STIMULATING FACTOR 2 RECEPTOR, BETA, LOW-AFFINITY (GRANULOCYTE-MACROPHAGE) PRECURSOR"/>
    <property type="match status" value="1"/>
</dbReference>
<keyword evidence="3 9" id="KW-0732">Signal</keyword>
<dbReference type="GO" id="GO:0004896">
    <property type="term" value="F:cytokine receptor activity"/>
    <property type="evidence" value="ECO:0007669"/>
    <property type="project" value="TreeGrafter"/>
</dbReference>
<evidence type="ECO:0000256" key="7">
    <source>
        <dbReference type="ARBA" id="ARBA00023180"/>
    </source>
</evidence>
<accession>A0AAV9RN02</accession>
<dbReference type="PROSITE" id="PS50853">
    <property type="entry name" value="FN3"/>
    <property type="match status" value="2"/>
</dbReference>
<reference evidence="11 12" key="1">
    <citation type="submission" date="2021-06" db="EMBL/GenBank/DDBJ databases">
        <authorList>
            <person name="Palmer J.M."/>
        </authorList>
    </citation>
    <scope>NUCLEOTIDE SEQUENCE [LARGE SCALE GENOMIC DNA]</scope>
    <source>
        <strain evidence="11 12">MEX-2019</strain>
        <tissue evidence="11">Muscle</tissue>
    </source>
</reference>
<evidence type="ECO:0000256" key="4">
    <source>
        <dbReference type="ARBA" id="ARBA00022989"/>
    </source>
</evidence>
<keyword evidence="12" id="KW-1185">Reference proteome</keyword>
<dbReference type="Gene3D" id="2.60.40.10">
    <property type="entry name" value="Immunoglobulins"/>
    <property type="match status" value="4"/>
</dbReference>
<dbReference type="EMBL" id="JAHHUM010001619">
    <property type="protein sequence ID" value="KAK5610222.1"/>
    <property type="molecule type" value="Genomic_DNA"/>
</dbReference>
<dbReference type="InterPro" id="IPR013783">
    <property type="entry name" value="Ig-like_fold"/>
</dbReference>
<dbReference type="CDD" id="cd00063">
    <property type="entry name" value="FN3"/>
    <property type="match status" value="2"/>
</dbReference>
<feature type="compositionally biased region" description="Polar residues" evidence="8">
    <location>
        <begin position="647"/>
        <end position="673"/>
    </location>
</feature>
<evidence type="ECO:0000256" key="1">
    <source>
        <dbReference type="ARBA" id="ARBA00004479"/>
    </source>
</evidence>
<evidence type="ECO:0000256" key="3">
    <source>
        <dbReference type="ARBA" id="ARBA00022729"/>
    </source>
</evidence>
<dbReference type="AlphaFoldDB" id="A0AAV9RN02"/>
<dbReference type="InterPro" id="IPR036116">
    <property type="entry name" value="FN3_sf"/>
</dbReference>
<protein>
    <recommendedName>
        <fullName evidence="10">Fibronectin type-III domain-containing protein</fullName>
    </recommendedName>
</protein>
<comment type="caution">
    <text evidence="11">The sequence shown here is derived from an EMBL/GenBank/DDBJ whole genome shotgun (WGS) entry which is preliminary data.</text>
</comment>
<keyword evidence="4" id="KW-1133">Transmembrane helix</keyword>
<evidence type="ECO:0000259" key="10">
    <source>
        <dbReference type="PROSITE" id="PS50853"/>
    </source>
</evidence>
<evidence type="ECO:0000256" key="5">
    <source>
        <dbReference type="ARBA" id="ARBA00023136"/>
    </source>
</evidence>
<comment type="subcellular location">
    <subcellularLocation>
        <location evidence="1">Membrane</location>
        <topology evidence="1">Single-pass type I membrane protein</topology>
    </subcellularLocation>
</comment>
<feature type="domain" description="Fibronectin type-III" evidence="10">
    <location>
        <begin position="336"/>
        <end position="436"/>
    </location>
</feature>
<evidence type="ECO:0000256" key="2">
    <source>
        <dbReference type="ARBA" id="ARBA00022692"/>
    </source>
</evidence>
<dbReference type="Pfam" id="PF00041">
    <property type="entry name" value="fn3"/>
    <property type="match status" value="2"/>
</dbReference>
<feature type="region of interest" description="Disordered" evidence="8">
    <location>
        <begin position="619"/>
        <end position="688"/>
    </location>
</feature>
<sequence>MAFLWFLVWLVLPNRALLSGLDHCDVHETNSLSNISPWLQSLQCYNDYSSHVDCKWKPPTNMTIQVWFKKDIEDKSSELCVPFEADNATEDGVVHCRFKTFVFVIGTSHTVFFMNNQTASLCSPSKHTSQDLVQHMRARPPGNLSVSEQNDGSQMLQWSSPYPPSSSLNKNLTYQLSFRNQAEDRRTTKTVTTTRMTIKRQWLLPGHRYEAKVRTKARLGRWSEWSPVVIWKTRDAFGQVPSLHCVLDGEKEVMCSWEVSRELAYLITYQLTCRHNQTAQFERCCLNPAVSSDVRGTEVRYSCPLTNVDPETLQLKLLLSHNAKTFAAHKHIRSKSPEQVKVRENNGDWVVEWSEPAAAPSELFYQVSYYRTKDQGSSLQLNSSKGSTRVTILGTSLIPLEDYEVKVRSLVVPGSGSTYEGIPSEWSYPAKWTSNKATWSVLKLIYLFSALIAAAAFLTLYHTIPACQKKVVLWVDSVPSPSKSKTLSEIKSSPSPFFMQSEKTSICSVQQFDSISTWSSDTLLWPTKGTEKKCADPNWRCRNCNKLPSPTDSVNGLDTSSMSFSGPYILCQESGAMSVKVQQKELNKTSSDEATPLFLAPCPLNDKDYVCLPSHTLSRSTEDLTPHSNSGPKWYDSPEQDQHHPHTTLQPIQSESRSSFGEPTMKNQPSEYTSGPLPSWPQEGSRSGYCQLPSALMAALNEHQPARKELIS</sequence>
<gene>
    <name evidence="11" type="ORF">CRENBAI_008875</name>
</gene>
<feature type="chain" id="PRO_5043564169" description="Fibronectin type-III domain-containing protein" evidence="9">
    <location>
        <begin position="19"/>
        <end position="712"/>
    </location>
</feature>
<keyword evidence="7" id="KW-0325">Glycoprotein</keyword>
<evidence type="ECO:0000256" key="6">
    <source>
        <dbReference type="ARBA" id="ARBA00023170"/>
    </source>
</evidence>
<dbReference type="SUPFAM" id="SSF49265">
    <property type="entry name" value="Fibronectin type III"/>
    <property type="match status" value="4"/>
</dbReference>
<dbReference type="PANTHER" id="PTHR23037">
    <property type="entry name" value="CYTOKINE RECEPTOR"/>
    <property type="match status" value="1"/>
</dbReference>
<evidence type="ECO:0000313" key="12">
    <source>
        <dbReference type="Proteomes" id="UP001311232"/>
    </source>
</evidence>
<evidence type="ECO:0000313" key="11">
    <source>
        <dbReference type="EMBL" id="KAK5610222.1"/>
    </source>
</evidence>
<proteinExistence type="predicted"/>
<keyword evidence="6" id="KW-0675">Receptor</keyword>
<dbReference type="InterPro" id="IPR003961">
    <property type="entry name" value="FN3_dom"/>
</dbReference>
<dbReference type="Proteomes" id="UP001311232">
    <property type="component" value="Unassembled WGS sequence"/>
</dbReference>
<keyword evidence="5" id="KW-0472">Membrane</keyword>
<feature type="signal peptide" evidence="9">
    <location>
        <begin position="1"/>
        <end position="18"/>
    </location>
</feature>
<name>A0AAV9RN02_9TELE</name>
<evidence type="ECO:0000256" key="9">
    <source>
        <dbReference type="SAM" id="SignalP"/>
    </source>
</evidence>
<feature type="domain" description="Fibronectin type-III" evidence="10">
    <location>
        <begin position="140"/>
        <end position="236"/>
    </location>
</feature>
<organism evidence="11 12">
    <name type="scientific">Crenichthys baileyi</name>
    <name type="common">White River springfish</name>
    <dbReference type="NCBI Taxonomy" id="28760"/>
    <lineage>
        <taxon>Eukaryota</taxon>
        <taxon>Metazoa</taxon>
        <taxon>Chordata</taxon>
        <taxon>Craniata</taxon>
        <taxon>Vertebrata</taxon>
        <taxon>Euteleostomi</taxon>
        <taxon>Actinopterygii</taxon>
        <taxon>Neopterygii</taxon>
        <taxon>Teleostei</taxon>
        <taxon>Neoteleostei</taxon>
        <taxon>Acanthomorphata</taxon>
        <taxon>Ovalentaria</taxon>
        <taxon>Atherinomorphae</taxon>
        <taxon>Cyprinodontiformes</taxon>
        <taxon>Goodeidae</taxon>
        <taxon>Crenichthys</taxon>
    </lineage>
</organism>